<evidence type="ECO:0000313" key="3">
    <source>
        <dbReference type="Proteomes" id="UP000796880"/>
    </source>
</evidence>
<name>A0A8K0E669_9ROSA</name>
<keyword evidence="3" id="KW-1185">Reference proteome</keyword>
<gene>
    <name evidence="2" type="ORF">FNV43_RR18989</name>
</gene>
<dbReference type="Proteomes" id="UP000796880">
    <property type="component" value="Unassembled WGS sequence"/>
</dbReference>
<evidence type="ECO:0000313" key="2">
    <source>
        <dbReference type="EMBL" id="KAF3440703.1"/>
    </source>
</evidence>
<feature type="region of interest" description="Disordered" evidence="1">
    <location>
        <begin position="211"/>
        <end position="233"/>
    </location>
</feature>
<evidence type="ECO:0000256" key="1">
    <source>
        <dbReference type="SAM" id="MobiDB-lite"/>
    </source>
</evidence>
<organism evidence="2 3">
    <name type="scientific">Rhamnella rubrinervis</name>
    <dbReference type="NCBI Taxonomy" id="2594499"/>
    <lineage>
        <taxon>Eukaryota</taxon>
        <taxon>Viridiplantae</taxon>
        <taxon>Streptophyta</taxon>
        <taxon>Embryophyta</taxon>
        <taxon>Tracheophyta</taxon>
        <taxon>Spermatophyta</taxon>
        <taxon>Magnoliopsida</taxon>
        <taxon>eudicotyledons</taxon>
        <taxon>Gunneridae</taxon>
        <taxon>Pentapetalae</taxon>
        <taxon>rosids</taxon>
        <taxon>fabids</taxon>
        <taxon>Rosales</taxon>
        <taxon>Rhamnaceae</taxon>
        <taxon>rhamnoid group</taxon>
        <taxon>Rhamneae</taxon>
        <taxon>Rhamnella</taxon>
    </lineage>
</organism>
<dbReference type="AlphaFoldDB" id="A0A8K0E669"/>
<proteinExistence type="predicted"/>
<sequence length="258" mass="28093">MASGPFLRGDILIRGVESYFGSFSAAQRCPQEWSPSSAGLSQAVNLSVATFLPVGPCPTWRKLLYITFKSTRLASIVRAALKASNGCLLILSVRRSCWSAFEWIAPTPPGEELIYRSSVILGSPQVNEGPLRLLDRGEFFLLSFSAAILEARLALFGHGVLWQVLGNRPLMVLVQKLRSGPPIAFTTSELSFWNLPLLPHSSQEKLFRAITTEPSPGSASETKPEPRNDSSSLQSVLFLAEPPSGPRLGWLDLQLASA</sequence>
<accession>A0A8K0E669</accession>
<protein>
    <submittedName>
        <fullName evidence="2">Uncharacterized protein</fullName>
    </submittedName>
</protein>
<reference evidence="2" key="1">
    <citation type="submission" date="2020-03" db="EMBL/GenBank/DDBJ databases">
        <title>A high-quality chromosome-level genome assembly of a woody plant with both climbing and erect habits, Rhamnella rubrinervis.</title>
        <authorList>
            <person name="Lu Z."/>
            <person name="Yang Y."/>
            <person name="Zhu X."/>
            <person name="Sun Y."/>
        </authorList>
    </citation>
    <scope>NUCLEOTIDE SEQUENCE</scope>
    <source>
        <strain evidence="2">BYM</strain>
        <tissue evidence="2">Leaf</tissue>
    </source>
</reference>
<feature type="compositionally biased region" description="Polar residues" evidence="1">
    <location>
        <begin position="212"/>
        <end position="221"/>
    </location>
</feature>
<dbReference type="EMBL" id="VOIH02000008">
    <property type="protein sequence ID" value="KAF3440703.1"/>
    <property type="molecule type" value="Genomic_DNA"/>
</dbReference>
<comment type="caution">
    <text evidence="2">The sequence shown here is derived from an EMBL/GenBank/DDBJ whole genome shotgun (WGS) entry which is preliminary data.</text>
</comment>